<evidence type="ECO:0000256" key="4">
    <source>
        <dbReference type="PROSITE-ProRule" id="PRU00335"/>
    </source>
</evidence>
<organism evidence="7 8">
    <name type="scientific">Mycolicibacterium neoaurum</name>
    <name type="common">Mycobacterium neoaurum</name>
    <dbReference type="NCBI Taxonomy" id="1795"/>
    <lineage>
        <taxon>Bacteria</taxon>
        <taxon>Bacillati</taxon>
        <taxon>Actinomycetota</taxon>
        <taxon>Actinomycetes</taxon>
        <taxon>Mycobacteriales</taxon>
        <taxon>Mycobacteriaceae</taxon>
        <taxon>Mycolicibacterium</taxon>
    </lineage>
</organism>
<dbReference type="SUPFAM" id="SSF46689">
    <property type="entry name" value="Homeodomain-like"/>
    <property type="match status" value="2"/>
</dbReference>
<dbReference type="SUPFAM" id="SSF48498">
    <property type="entry name" value="Tetracyclin repressor-like, C-terminal domain"/>
    <property type="match status" value="1"/>
</dbReference>
<dbReference type="Gene3D" id="1.10.10.10">
    <property type="entry name" value="Winged helix-like DNA-binding domain superfamily/Winged helix DNA-binding domain"/>
    <property type="match status" value="1"/>
</dbReference>
<dbReference type="InterPro" id="IPR036388">
    <property type="entry name" value="WH-like_DNA-bd_sf"/>
</dbReference>
<feature type="domain" description="HTH araC/xylS-type" evidence="5">
    <location>
        <begin position="28"/>
        <end position="93"/>
    </location>
</feature>
<dbReference type="InterPro" id="IPR050624">
    <property type="entry name" value="HTH-type_Tx_Regulator"/>
</dbReference>
<evidence type="ECO:0000313" key="8">
    <source>
        <dbReference type="Proteomes" id="UP000028864"/>
    </source>
</evidence>
<dbReference type="PANTHER" id="PTHR43479:SF11">
    <property type="entry name" value="ACREF_ENVCD OPERON REPRESSOR-RELATED"/>
    <property type="match status" value="1"/>
</dbReference>
<sequence>MVSKARRSEQERRAAVERVLGGQRASVVARDLGVHPATLYRWVQEASGGDAESTATDVRLMHATQSLLRDHDYSQITVEEVARHSGVALRTAFHHFESKRELFRAAIDDAAGVLIDAMDQRYRGTHWPPEPLLQLSLFLRLSAEAIYATPSAHVLFRDLGVPRSDSFALRWHDTFEQAVAQLLSTSADATAIDPETDIAAAAQAITGAMRGIHAAVFDGADPAQALRIVARLHLTVLPRQELEA</sequence>
<dbReference type="Gene3D" id="1.10.357.10">
    <property type="entry name" value="Tetracycline Repressor, domain 2"/>
    <property type="match status" value="1"/>
</dbReference>
<feature type="DNA-binding region" description="H-T-H motif" evidence="4">
    <location>
        <begin position="77"/>
        <end position="96"/>
    </location>
</feature>
<dbReference type="AlphaFoldDB" id="A0AAV2WDG1"/>
<protein>
    <submittedName>
        <fullName evidence="7">Transcriptional repressor BetI</fullName>
    </submittedName>
</protein>
<evidence type="ECO:0000256" key="2">
    <source>
        <dbReference type="ARBA" id="ARBA00023125"/>
    </source>
</evidence>
<dbReference type="Gene3D" id="1.10.10.60">
    <property type="entry name" value="Homeodomain-like"/>
    <property type="match status" value="1"/>
</dbReference>
<dbReference type="GO" id="GO:0006313">
    <property type="term" value="P:DNA transposition"/>
    <property type="evidence" value="ECO:0007669"/>
    <property type="project" value="InterPro"/>
</dbReference>
<dbReference type="InterPro" id="IPR002514">
    <property type="entry name" value="Transposase_8"/>
</dbReference>
<keyword evidence="3" id="KW-0804">Transcription</keyword>
<dbReference type="RefSeq" id="WP_030132907.1">
    <property type="nucleotide sequence ID" value="NZ_FMZG01000001.1"/>
</dbReference>
<dbReference type="EMBL" id="LK021337">
    <property type="protein sequence ID" value="CDQ42351.1"/>
    <property type="molecule type" value="Genomic_DNA"/>
</dbReference>
<dbReference type="InterPro" id="IPR018060">
    <property type="entry name" value="HTH_AraC"/>
</dbReference>
<dbReference type="InterPro" id="IPR009057">
    <property type="entry name" value="Homeodomain-like_sf"/>
</dbReference>
<dbReference type="Pfam" id="PF01527">
    <property type="entry name" value="HTH_Tnp_1"/>
    <property type="match status" value="1"/>
</dbReference>
<dbReference type="Proteomes" id="UP000028864">
    <property type="component" value="Unassembled WGS sequence"/>
</dbReference>
<keyword evidence="1" id="KW-0805">Transcription regulation</keyword>
<dbReference type="InterPro" id="IPR036271">
    <property type="entry name" value="Tet_transcr_reg_TetR-rel_C_sf"/>
</dbReference>
<evidence type="ECO:0000259" key="6">
    <source>
        <dbReference type="PROSITE" id="PS50977"/>
    </source>
</evidence>
<dbReference type="InterPro" id="IPR001647">
    <property type="entry name" value="HTH_TetR"/>
</dbReference>
<name>A0AAV2WDG1_MYCNE</name>
<evidence type="ECO:0000259" key="5">
    <source>
        <dbReference type="PROSITE" id="PS01124"/>
    </source>
</evidence>
<dbReference type="PANTHER" id="PTHR43479">
    <property type="entry name" value="ACREF/ENVCD OPERON REPRESSOR-RELATED"/>
    <property type="match status" value="1"/>
</dbReference>
<dbReference type="Pfam" id="PF00440">
    <property type="entry name" value="TetR_N"/>
    <property type="match status" value="1"/>
</dbReference>
<proteinExistence type="predicted"/>
<reference evidence="7" key="2">
    <citation type="submission" date="2015-09" db="EMBL/GenBank/DDBJ databases">
        <title>Draft genome sequence of Mycobacterium neoaurum DSM 44074.</title>
        <authorList>
            <person name="Croce O."/>
            <person name="Robert C."/>
            <person name="Raoult D."/>
            <person name="Drancourt M."/>
        </authorList>
    </citation>
    <scope>NUCLEOTIDE SEQUENCE</scope>
    <source>
        <strain evidence="7">DSM 44074</strain>
    </source>
</reference>
<dbReference type="PROSITE" id="PS01124">
    <property type="entry name" value="HTH_ARAC_FAMILY_2"/>
    <property type="match status" value="1"/>
</dbReference>
<dbReference type="PROSITE" id="PS50977">
    <property type="entry name" value="HTH_TETR_2"/>
    <property type="match status" value="1"/>
</dbReference>
<accession>A0AAV2WDG1</accession>
<evidence type="ECO:0000256" key="1">
    <source>
        <dbReference type="ARBA" id="ARBA00023015"/>
    </source>
</evidence>
<dbReference type="GO" id="GO:0043565">
    <property type="term" value="F:sequence-specific DNA binding"/>
    <property type="evidence" value="ECO:0007669"/>
    <property type="project" value="InterPro"/>
</dbReference>
<gene>
    <name evidence="7" type="ORF">BN1047_00203</name>
</gene>
<evidence type="ECO:0000313" key="7">
    <source>
        <dbReference type="EMBL" id="CDQ42351.1"/>
    </source>
</evidence>
<feature type="domain" description="HTH tetR-type" evidence="6">
    <location>
        <begin position="54"/>
        <end position="114"/>
    </location>
</feature>
<dbReference type="GO" id="GO:0003700">
    <property type="term" value="F:DNA-binding transcription factor activity"/>
    <property type="evidence" value="ECO:0007669"/>
    <property type="project" value="InterPro"/>
</dbReference>
<keyword evidence="2 4" id="KW-0238">DNA-binding</keyword>
<reference evidence="7" key="1">
    <citation type="submission" date="2014-05" db="EMBL/GenBank/DDBJ databases">
        <authorList>
            <person name="Urmite Genomes"/>
        </authorList>
    </citation>
    <scope>NUCLEOTIDE SEQUENCE</scope>
    <source>
        <strain evidence="7">DSM 44074</strain>
    </source>
</reference>
<dbReference type="GO" id="GO:0004803">
    <property type="term" value="F:transposase activity"/>
    <property type="evidence" value="ECO:0007669"/>
    <property type="project" value="InterPro"/>
</dbReference>
<evidence type="ECO:0000256" key="3">
    <source>
        <dbReference type="ARBA" id="ARBA00023163"/>
    </source>
</evidence>